<evidence type="ECO:0000256" key="5">
    <source>
        <dbReference type="ARBA" id="ARBA00023136"/>
    </source>
</evidence>
<evidence type="ECO:0000256" key="3">
    <source>
        <dbReference type="ARBA" id="ARBA00022692"/>
    </source>
</evidence>
<keyword evidence="10" id="KW-1185">Reference proteome</keyword>
<dbReference type="AlphaFoldDB" id="A0AAV0CWT5"/>
<dbReference type="PANTHER" id="PTHR12668">
    <property type="entry name" value="TRANSMEMBRANE PROTEIN 14, 15"/>
    <property type="match status" value="1"/>
</dbReference>
<feature type="transmembrane region" description="Helical" evidence="7">
    <location>
        <begin position="172"/>
        <end position="189"/>
    </location>
</feature>
<evidence type="ECO:0000256" key="4">
    <source>
        <dbReference type="ARBA" id="ARBA00022989"/>
    </source>
</evidence>
<dbReference type="EMBL" id="CAMAPF010000954">
    <property type="protein sequence ID" value="CAH9129037.1"/>
    <property type="molecule type" value="Genomic_DNA"/>
</dbReference>
<reference evidence="8" key="1">
    <citation type="submission" date="2022-07" db="EMBL/GenBank/DDBJ databases">
        <authorList>
            <person name="Macas J."/>
            <person name="Novak P."/>
            <person name="Neumann P."/>
        </authorList>
    </citation>
    <scope>NUCLEOTIDE SEQUENCE</scope>
</reference>
<feature type="compositionally biased region" description="Gly residues" evidence="6">
    <location>
        <begin position="116"/>
        <end position="126"/>
    </location>
</feature>
<evidence type="ECO:0000256" key="2">
    <source>
        <dbReference type="ARBA" id="ARBA00007590"/>
    </source>
</evidence>
<protein>
    <submittedName>
        <fullName evidence="8">Uncharacterized protein</fullName>
    </submittedName>
</protein>
<dbReference type="InterPro" id="IPR044890">
    <property type="entry name" value="TMEM14_sf"/>
</dbReference>
<gene>
    <name evidence="8" type="ORF">CEPIT_LOCUS10121</name>
    <name evidence="9" type="ORF">CEPIT_LOCUS29536</name>
</gene>
<evidence type="ECO:0000313" key="10">
    <source>
        <dbReference type="Proteomes" id="UP001152523"/>
    </source>
</evidence>
<sequence>MGEFVALSQSSILLPDFRVQGWCQRQLFLGHHQAPSVMPLSLQVLTKAKRSLLELPTQSTRICTHENRFKWGVRAGVVSDFKAASNFATDSAEVGHDVLPDSGGNGAGDVPNGGSNDNGGHGGNDDGGNEGESEHSKRKAGLSMSQKLTLGFAFLVGAGGVMGFLKSGSQKSLIAGGVSASLLYCVYTMLPTNPVLASCIGFVLSAGLLGVMGSRFMTSKKVFPAGIVSLVSLVMTGGYLHGIFRSVH</sequence>
<accession>A0AAV0CWT5</accession>
<dbReference type="Proteomes" id="UP001152523">
    <property type="component" value="Unassembled WGS sequence"/>
</dbReference>
<organism evidence="8 10">
    <name type="scientific">Cuscuta epithymum</name>
    <dbReference type="NCBI Taxonomy" id="186058"/>
    <lineage>
        <taxon>Eukaryota</taxon>
        <taxon>Viridiplantae</taxon>
        <taxon>Streptophyta</taxon>
        <taxon>Embryophyta</taxon>
        <taxon>Tracheophyta</taxon>
        <taxon>Spermatophyta</taxon>
        <taxon>Magnoliopsida</taxon>
        <taxon>eudicotyledons</taxon>
        <taxon>Gunneridae</taxon>
        <taxon>Pentapetalae</taxon>
        <taxon>asterids</taxon>
        <taxon>lamiids</taxon>
        <taxon>Solanales</taxon>
        <taxon>Convolvulaceae</taxon>
        <taxon>Cuscuteae</taxon>
        <taxon>Cuscuta</taxon>
        <taxon>Cuscuta subgen. Cuscuta</taxon>
    </lineage>
</organism>
<evidence type="ECO:0000256" key="7">
    <source>
        <dbReference type="SAM" id="Phobius"/>
    </source>
</evidence>
<evidence type="ECO:0000313" key="9">
    <source>
        <dbReference type="EMBL" id="CAH9129037.1"/>
    </source>
</evidence>
<keyword evidence="3 7" id="KW-0812">Transmembrane</keyword>
<dbReference type="GO" id="GO:0009706">
    <property type="term" value="C:chloroplast inner membrane"/>
    <property type="evidence" value="ECO:0007669"/>
    <property type="project" value="TreeGrafter"/>
</dbReference>
<evidence type="ECO:0000256" key="6">
    <source>
        <dbReference type="SAM" id="MobiDB-lite"/>
    </source>
</evidence>
<feature type="transmembrane region" description="Helical" evidence="7">
    <location>
        <begin position="148"/>
        <end position="165"/>
    </location>
</feature>
<feature type="region of interest" description="Disordered" evidence="6">
    <location>
        <begin position="94"/>
        <end position="140"/>
    </location>
</feature>
<evidence type="ECO:0000256" key="1">
    <source>
        <dbReference type="ARBA" id="ARBA00004370"/>
    </source>
</evidence>
<keyword evidence="4 7" id="KW-1133">Transmembrane helix</keyword>
<comment type="subcellular location">
    <subcellularLocation>
        <location evidence="1">Membrane</location>
    </subcellularLocation>
</comment>
<keyword evidence="5 7" id="KW-0472">Membrane</keyword>
<dbReference type="PANTHER" id="PTHR12668:SF37">
    <property type="entry name" value="PROTEIN FATTY ACID EXPORT 2, CHLOROPLASTIC"/>
    <property type="match status" value="1"/>
</dbReference>
<proteinExistence type="inferred from homology"/>
<evidence type="ECO:0000313" key="8">
    <source>
        <dbReference type="EMBL" id="CAH9087353.1"/>
    </source>
</evidence>
<dbReference type="EMBL" id="CAMAPF010000058">
    <property type="protein sequence ID" value="CAH9087353.1"/>
    <property type="molecule type" value="Genomic_DNA"/>
</dbReference>
<dbReference type="InterPro" id="IPR005349">
    <property type="entry name" value="TMEM14"/>
</dbReference>
<comment type="caution">
    <text evidence="8">The sequence shown here is derived from an EMBL/GenBank/DDBJ whole genome shotgun (WGS) entry which is preliminary data.</text>
</comment>
<name>A0AAV0CWT5_9ASTE</name>
<dbReference type="Pfam" id="PF03647">
    <property type="entry name" value="Tmemb_14"/>
    <property type="match status" value="1"/>
</dbReference>
<comment type="similarity">
    <text evidence="2">Belongs to the TMEM14 family.</text>
</comment>
<feature type="transmembrane region" description="Helical" evidence="7">
    <location>
        <begin position="225"/>
        <end position="244"/>
    </location>
</feature>
<dbReference type="GO" id="GO:0015245">
    <property type="term" value="F:fatty acid transmembrane transporter activity"/>
    <property type="evidence" value="ECO:0007669"/>
    <property type="project" value="TreeGrafter"/>
</dbReference>
<dbReference type="Gene3D" id="1.10.10.1740">
    <property type="entry name" value="Transmembrane protein 14-like"/>
    <property type="match status" value="1"/>
</dbReference>
<feature type="transmembrane region" description="Helical" evidence="7">
    <location>
        <begin position="195"/>
        <end position="213"/>
    </location>
</feature>